<evidence type="ECO:0000256" key="1">
    <source>
        <dbReference type="SAM" id="MobiDB-lite"/>
    </source>
</evidence>
<reference evidence="2 3" key="2">
    <citation type="submission" date="2018-03" db="EMBL/GenBank/DDBJ databases">
        <authorList>
            <person name="Keele B.F."/>
        </authorList>
    </citation>
    <scope>NUCLEOTIDE SEQUENCE [LARGE SCALE GENOMIC DNA]</scope>
    <source>
        <strain evidence="2 3">D13</strain>
    </source>
</reference>
<gene>
    <name evidence="2" type="ORF">C7S18_01950</name>
</gene>
<evidence type="ECO:0000313" key="2">
    <source>
        <dbReference type="EMBL" id="AVP96029.1"/>
    </source>
</evidence>
<dbReference type="Proteomes" id="UP000241074">
    <property type="component" value="Chromosome"/>
</dbReference>
<evidence type="ECO:0000313" key="3">
    <source>
        <dbReference type="Proteomes" id="UP000241074"/>
    </source>
</evidence>
<dbReference type="EMBL" id="CP027860">
    <property type="protein sequence ID" value="AVP96029.1"/>
    <property type="molecule type" value="Genomic_DNA"/>
</dbReference>
<reference evidence="2 3" key="1">
    <citation type="submission" date="2018-03" db="EMBL/GenBank/DDBJ databases">
        <title>Ahniella affigens gen. nov., sp. nov., a gammaproteobacterium isolated from sandy soil near a stream.</title>
        <authorList>
            <person name="Ko Y."/>
            <person name="Kim J.-H."/>
        </authorList>
    </citation>
    <scope>NUCLEOTIDE SEQUENCE [LARGE SCALE GENOMIC DNA]</scope>
    <source>
        <strain evidence="2 3">D13</strain>
    </source>
</reference>
<feature type="compositionally biased region" description="Basic residues" evidence="1">
    <location>
        <begin position="39"/>
        <end position="48"/>
    </location>
</feature>
<dbReference type="AlphaFoldDB" id="A0A2P1PMH0"/>
<organism evidence="2 3">
    <name type="scientific">Ahniella affigens</name>
    <dbReference type="NCBI Taxonomy" id="2021234"/>
    <lineage>
        <taxon>Bacteria</taxon>
        <taxon>Pseudomonadati</taxon>
        <taxon>Pseudomonadota</taxon>
        <taxon>Gammaproteobacteria</taxon>
        <taxon>Lysobacterales</taxon>
        <taxon>Rhodanobacteraceae</taxon>
        <taxon>Ahniella</taxon>
    </lineage>
</organism>
<protein>
    <submittedName>
        <fullName evidence="2">Uncharacterized protein</fullName>
    </submittedName>
</protein>
<dbReference type="KEGG" id="xba:C7S18_01950"/>
<proteinExistence type="predicted"/>
<accession>A0A2P1PMH0</accession>
<sequence>MRSLAISGERLMPFQVNEQVAAEEAAGLRATRCSTNHARLRAARRHSERRTNQNTTHNDGNRKHRL</sequence>
<keyword evidence="3" id="KW-1185">Reference proteome</keyword>
<feature type="region of interest" description="Disordered" evidence="1">
    <location>
        <begin position="39"/>
        <end position="66"/>
    </location>
</feature>
<name>A0A2P1PMH0_9GAMM</name>